<evidence type="ECO:0000313" key="4">
    <source>
        <dbReference type="Proteomes" id="UP001060895"/>
    </source>
</evidence>
<feature type="domain" description="TrwC relaxase" evidence="2">
    <location>
        <begin position="107"/>
        <end position="357"/>
    </location>
</feature>
<gene>
    <name evidence="3" type="ORF">AA12717_1707</name>
</gene>
<keyword evidence="3" id="KW-0378">Hydrolase</keyword>
<proteinExistence type="predicted"/>
<keyword evidence="4" id="KW-1185">Reference proteome</keyword>
<organism evidence="3 4">
    <name type="scientific">Gluconacetobacter sacchari DSM 12717</name>
    <dbReference type="NCBI Taxonomy" id="1307940"/>
    <lineage>
        <taxon>Bacteria</taxon>
        <taxon>Pseudomonadati</taxon>
        <taxon>Pseudomonadota</taxon>
        <taxon>Alphaproteobacteria</taxon>
        <taxon>Acetobacterales</taxon>
        <taxon>Acetobacteraceae</taxon>
        <taxon>Gluconacetobacter</taxon>
    </lineage>
</organism>
<protein>
    <submittedName>
        <fullName evidence="3">Conjugal exonuclease V subunit alpha</fullName>
    </submittedName>
</protein>
<accession>A0ABQ0P6F7</accession>
<dbReference type="EMBL" id="BAQP01000089">
    <property type="protein sequence ID" value="GBQ24150.1"/>
    <property type="molecule type" value="Genomic_DNA"/>
</dbReference>
<evidence type="ECO:0000256" key="1">
    <source>
        <dbReference type="SAM" id="MobiDB-lite"/>
    </source>
</evidence>
<dbReference type="Pfam" id="PF08751">
    <property type="entry name" value="TrwC"/>
    <property type="match status" value="1"/>
</dbReference>
<keyword evidence="3" id="KW-0540">Nuclease</keyword>
<reference evidence="3" key="1">
    <citation type="submission" date="2013-04" db="EMBL/GenBank/DDBJ databases">
        <title>The genome sequencing project of 58 acetic acid bacteria.</title>
        <authorList>
            <person name="Okamoto-Kainuma A."/>
            <person name="Ishikawa M."/>
            <person name="Umino S."/>
            <person name="Koizumi Y."/>
            <person name="Shiwa Y."/>
            <person name="Yoshikawa H."/>
            <person name="Matsutani M."/>
            <person name="Matsushita K."/>
        </authorList>
    </citation>
    <scope>NUCLEOTIDE SEQUENCE</scope>
    <source>
        <strain evidence="3">DSM 12717</strain>
    </source>
</reference>
<comment type="caution">
    <text evidence="3">The sequence shown here is derived from an EMBL/GenBank/DDBJ whole genome shotgun (WGS) entry which is preliminary data.</text>
</comment>
<keyword evidence="3" id="KW-0269">Exonuclease</keyword>
<dbReference type="SUPFAM" id="SSF55464">
    <property type="entry name" value="Origin of replication-binding domain, RBD-like"/>
    <property type="match status" value="1"/>
</dbReference>
<feature type="region of interest" description="Disordered" evidence="1">
    <location>
        <begin position="1249"/>
        <end position="1273"/>
    </location>
</feature>
<name>A0ABQ0P6F7_9PROT</name>
<dbReference type="GO" id="GO:0004527">
    <property type="term" value="F:exonuclease activity"/>
    <property type="evidence" value="ECO:0007669"/>
    <property type="project" value="UniProtKB-KW"/>
</dbReference>
<feature type="compositionally biased region" description="Basic residues" evidence="1">
    <location>
        <begin position="1253"/>
        <end position="1264"/>
    </location>
</feature>
<dbReference type="Pfam" id="PF13604">
    <property type="entry name" value="AAA_30"/>
    <property type="match status" value="1"/>
</dbReference>
<dbReference type="InterPro" id="IPR014862">
    <property type="entry name" value="TrwC"/>
</dbReference>
<sequence>MNLLSGFAADGSPIAGKQYQSGGESIRSVLNLPTDTLPDADGWRHIAGLAIGRRQSGQDKKRCSAARRLLSLFGVPREHPVDLALCTRLGDGLDYAGRPIDRQVISEAVSFSKVRIGYIDLTWSADKSISVAWALATTDAERAMILQAHRNAVSSAMTMIETIIGRARKGKAGAAGFDAGHIGWIRFEHFTARPTAYVEDTDPLSGMPLTRPLAVGIRGDPQLHTHVIVPNVVVTANGRAGGLDLDRLSGRIRECGAVYQAFLARNLREIGVEVRRDKKTGAARLPLVPDDVRAAFSKRTLDGTDAARDYASSRGLDWGLLTPTQRISLLKQGVQGDPRQSKSDDMASMTTWRATARNLGWTVPRFVHQHVSRPLLDDAARLTAAHRITAFLLAERFRQTAVINGPEARVCAAQALVEAGIEAAADIDDVVTMLREQPLTLDDQDTALICVADTDRRGESRLRMTTALHVAREEEVIALARSAATDHSDALDEATIDAAVQASGFDFSSAHGQLQRRAMSALGTRGRLAVLVGVAGSGKTTLLAPLVHAWSASGRTVLGTAVAWRQAEELTGANIVDDRVFACQGLIHGLKTGAIALDSRSVVVLDELSLLSTVQLLELLRAQQRTGCRMVMIGDPLQCQAVEAGPVVDLLRRALGHEAIPELISSVRQRTERQRATALMLREGNARAALDRKAEDGTLLLATGDYRSVVGRIADLWLERHRKGASLDDFTLTVSAPTNADAREIARAIRDRRRALGQLGPDLIEIEAIDQHGTDYTMRLAVGDRIRLYARTNARCTDGRRGIIGNNGSVLEVLAASEKGLSVRNKRGRSGFIPWPTLHDPRSGKIRLGYGDVLSIDATQGVTSTEHIEAMPAGSGAVDAHRAYTQGSRHRETTWLVTSEAAERRQIAGRRALGDVRPLRRSDLVDNMARNMTRSDPRESALALLDRARATRSQSRAVQQATGLSVERAWQQSDTPSSLAPAVTGYHRRRLLEPVLTSLTAAIKDEDLAATSLTTSARNLSLRLQDVVTRSIDAFRDVLPGWAIKRNRRRALKRAYRRLRNRDTRNWRRVERPLPDEEIPTWGTPAYFALIGFGQTERRDAIGMEDAHRLYERALWRLGDARRQNPIGRAEAARHVERLMRLATPITAPTGYHETTYPKIALDMQKLRHVADPATGNLLNDLKDMEISLHFPRGPEGKWLFLSDGALETALAHFSKETVNAVCDRLLIVNEHMSAQPANSFQRIVKQNTPVRKLARHSGKHAASRAKDQGPDR</sequence>
<evidence type="ECO:0000313" key="3">
    <source>
        <dbReference type="EMBL" id="GBQ24150.1"/>
    </source>
</evidence>
<dbReference type="InterPro" id="IPR027417">
    <property type="entry name" value="P-loop_NTPase"/>
</dbReference>
<evidence type="ECO:0000259" key="2">
    <source>
        <dbReference type="Pfam" id="PF08751"/>
    </source>
</evidence>
<dbReference type="Gene3D" id="3.40.50.300">
    <property type="entry name" value="P-loop containing nucleotide triphosphate hydrolases"/>
    <property type="match status" value="1"/>
</dbReference>
<dbReference type="NCBIfam" id="NF041492">
    <property type="entry name" value="MobF"/>
    <property type="match status" value="1"/>
</dbReference>
<dbReference type="SUPFAM" id="SSF52540">
    <property type="entry name" value="P-loop containing nucleoside triphosphate hydrolases"/>
    <property type="match status" value="2"/>
</dbReference>
<dbReference type="Proteomes" id="UP001060895">
    <property type="component" value="Unassembled WGS sequence"/>
</dbReference>